<name>A0A6A6MJM0_HEVBR</name>
<organism evidence="3 4">
    <name type="scientific">Hevea brasiliensis</name>
    <name type="common">Para rubber tree</name>
    <name type="synonym">Siphonia brasiliensis</name>
    <dbReference type="NCBI Taxonomy" id="3981"/>
    <lineage>
        <taxon>Eukaryota</taxon>
        <taxon>Viridiplantae</taxon>
        <taxon>Streptophyta</taxon>
        <taxon>Embryophyta</taxon>
        <taxon>Tracheophyta</taxon>
        <taxon>Spermatophyta</taxon>
        <taxon>Magnoliopsida</taxon>
        <taxon>eudicotyledons</taxon>
        <taxon>Gunneridae</taxon>
        <taxon>Pentapetalae</taxon>
        <taxon>rosids</taxon>
        <taxon>fabids</taxon>
        <taxon>Malpighiales</taxon>
        <taxon>Euphorbiaceae</taxon>
        <taxon>Crotonoideae</taxon>
        <taxon>Micrandreae</taxon>
        <taxon>Hevea</taxon>
    </lineage>
</organism>
<feature type="transmembrane region" description="Helical" evidence="2">
    <location>
        <begin position="426"/>
        <end position="444"/>
    </location>
</feature>
<dbReference type="Proteomes" id="UP000467840">
    <property type="component" value="Chromosome 14"/>
</dbReference>
<evidence type="ECO:0000256" key="1">
    <source>
        <dbReference type="SAM" id="MobiDB-lite"/>
    </source>
</evidence>
<keyword evidence="2" id="KW-0472">Membrane</keyword>
<evidence type="ECO:0000313" key="3">
    <source>
        <dbReference type="EMBL" id="KAF2312316.1"/>
    </source>
</evidence>
<comment type="caution">
    <text evidence="3">The sequence shown here is derived from an EMBL/GenBank/DDBJ whole genome shotgun (WGS) entry which is preliminary data.</text>
</comment>
<protein>
    <submittedName>
        <fullName evidence="3">Uncharacterized protein</fullName>
    </submittedName>
</protein>
<feature type="region of interest" description="Disordered" evidence="1">
    <location>
        <begin position="31"/>
        <end position="50"/>
    </location>
</feature>
<keyword evidence="2" id="KW-1133">Transmembrane helix</keyword>
<accession>A0A6A6MJM0</accession>
<reference evidence="3 4" key="1">
    <citation type="journal article" date="2020" name="Mol. Plant">
        <title>The Chromosome-Based Rubber Tree Genome Provides New Insights into Spurge Genome Evolution and Rubber Biosynthesis.</title>
        <authorList>
            <person name="Liu J."/>
            <person name="Shi C."/>
            <person name="Shi C.C."/>
            <person name="Li W."/>
            <person name="Zhang Q.J."/>
            <person name="Zhang Y."/>
            <person name="Li K."/>
            <person name="Lu H.F."/>
            <person name="Shi C."/>
            <person name="Zhu S.T."/>
            <person name="Xiao Z.Y."/>
            <person name="Nan H."/>
            <person name="Yue Y."/>
            <person name="Zhu X.G."/>
            <person name="Wu Y."/>
            <person name="Hong X.N."/>
            <person name="Fan G.Y."/>
            <person name="Tong Y."/>
            <person name="Zhang D."/>
            <person name="Mao C.L."/>
            <person name="Liu Y.L."/>
            <person name="Hao S.J."/>
            <person name="Liu W.Q."/>
            <person name="Lv M.Q."/>
            <person name="Zhang H.B."/>
            <person name="Liu Y."/>
            <person name="Hu-Tang G.R."/>
            <person name="Wang J.P."/>
            <person name="Wang J.H."/>
            <person name="Sun Y.H."/>
            <person name="Ni S.B."/>
            <person name="Chen W.B."/>
            <person name="Zhang X.C."/>
            <person name="Jiao Y.N."/>
            <person name="Eichler E.E."/>
            <person name="Li G.H."/>
            <person name="Liu X."/>
            <person name="Gao L.Z."/>
        </authorList>
    </citation>
    <scope>NUCLEOTIDE SEQUENCE [LARGE SCALE GENOMIC DNA]</scope>
    <source>
        <strain evidence="4">cv. GT1</strain>
        <tissue evidence="3">Leaf</tissue>
    </source>
</reference>
<gene>
    <name evidence="3" type="ORF">GH714_034189</name>
</gene>
<dbReference type="Pfam" id="PF04842">
    <property type="entry name" value="DUF639"/>
    <property type="match status" value="1"/>
</dbReference>
<sequence>METPTKIGMLESFMKNHQNSLKSLFQRKRSSNSSEDGAFDSPGISPRPIPQLSPLANSVVARCSKILGVPTHELQHHFDIELPESVKQLFTYARNLEFCSYQALNSVTRRPDYLSDKDFRRLTYDMMLAWEAPVLRSIRITNNRPEEDEDGASLFYSSSTNMAVQVDDTSTVGREAFARIAPACAVVADVMTVHNLFDALTSSSGDRLHFLIYDKYLHSLDKIIRAAKNTPANVNLQLAEGEIILDVDGTVPTQPILQHVGISAWPGRLTLTNSALYFESLGVGLYDKAVRYDLATDMKQVIKPELTGPLGARLFDKAVMYKSASVVEPVYFEFPEFKGDLCAGETNPLEIAVKQSVSDIGRAEAAQATVDKVKVEGIDTNVAVMKELLFPVIELASRLQLLASWEDPFKSIVFLMLCCYVILRGWTRYMLPFIFICSAVFMFLRRHFNRKEPVEAFKVRAPPNKNAVEQLLTLQEAITQVEALIQSGNIILLKIRALLIAVLPQATERIALLLVLIAAMFAFVPLRHLFLLVFLEAFTREMPYRKESSDRLRRRLREWWNRIPAAPVQLIKLDENKKKK</sequence>
<dbReference type="AlphaFoldDB" id="A0A6A6MJM0"/>
<dbReference type="PANTHER" id="PTHR31860">
    <property type="entry name" value="HEAT-INDUCIBLE TRANSCRIPTION REPRESSOR (DUF639)-RELATED"/>
    <property type="match status" value="1"/>
</dbReference>
<dbReference type="InterPro" id="IPR006927">
    <property type="entry name" value="DUF639"/>
</dbReference>
<feature type="transmembrane region" description="Helical" evidence="2">
    <location>
        <begin position="510"/>
        <end position="535"/>
    </location>
</feature>
<dbReference type="PANTHER" id="PTHR31860:SF4">
    <property type="entry name" value="OS02G0637800 PROTEIN"/>
    <property type="match status" value="1"/>
</dbReference>
<keyword evidence="4" id="KW-1185">Reference proteome</keyword>
<evidence type="ECO:0000313" key="4">
    <source>
        <dbReference type="Proteomes" id="UP000467840"/>
    </source>
</evidence>
<evidence type="ECO:0000256" key="2">
    <source>
        <dbReference type="SAM" id="Phobius"/>
    </source>
</evidence>
<proteinExistence type="predicted"/>
<keyword evidence="2" id="KW-0812">Transmembrane</keyword>
<dbReference type="EMBL" id="JAAGAX010000006">
    <property type="protein sequence ID" value="KAF2312316.1"/>
    <property type="molecule type" value="Genomic_DNA"/>
</dbReference>